<keyword evidence="3" id="KW-1185">Reference proteome</keyword>
<keyword evidence="1" id="KW-1133">Transmembrane helix</keyword>
<name>A0A2R4TAE5_9ACTN</name>
<dbReference type="EMBL" id="CP026304">
    <property type="protein sequence ID" value="AVZ76093.1"/>
    <property type="molecule type" value="Genomic_DNA"/>
</dbReference>
<accession>A0A2R4TAE5</accession>
<gene>
    <name evidence="2" type="ORF">SLUN_31725</name>
</gene>
<organism evidence="2 3">
    <name type="scientific">Streptomyces lunaelactis</name>
    <dbReference type="NCBI Taxonomy" id="1535768"/>
    <lineage>
        <taxon>Bacteria</taxon>
        <taxon>Bacillati</taxon>
        <taxon>Actinomycetota</taxon>
        <taxon>Actinomycetes</taxon>
        <taxon>Kitasatosporales</taxon>
        <taxon>Streptomycetaceae</taxon>
        <taxon>Streptomyces</taxon>
    </lineage>
</organism>
<keyword evidence="1" id="KW-0472">Membrane</keyword>
<keyword evidence="1" id="KW-0812">Transmembrane</keyword>
<dbReference type="AlphaFoldDB" id="A0A2R4TAE5"/>
<protein>
    <submittedName>
        <fullName evidence="2">Uncharacterized protein</fullName>
    </submittedName>
</protein>
<sequence>MTAPNTPLQFAVSAVPVAVVLMSVALYGDTALRRHVAHFARDGGLLGRGSRDTGFHVHHDATGGGASCGA</sequence>
<dbReference type="GeneID" id="55659822"/>
<dbReference type="KEGG" id="slk:SLUN_31725"/>
<evidence type="ECO:0000313" key="2">
    <source>
        <dbReference type="EMBL" id="AVZ76093.1"/>
    </source>
</evidence>
<evidence type="ECO:0000313" key="3">
    <source>
        <dbReference type="Proteomes" id="UP000244201"/>
    </source>
</evidence>
<proteinExistence type="predicted"/>
<feature type="transmembrane region" description="Helical" evidence="1">
    <location>
        <begin position="6"/>
        <end position="27"/>
    </location>
</feature>
<evidence type="ECO:0000256" key="1">
    <source>
        <dbReference type="SAM" id="Phobius"/>
    </source>
</evidence>
<reference evidence="2 3" key="1">
    <citation type="submission" date="2018-01" db="EMBL/GenBank/DDBJ databases">
        <title>Complete genome sequence of Streptomyces lunaelactis MM109T, a Ferroverdin A producer isolated from cave moonmilk deposits.</title>
        <authorList>
            <person name="Naome A."/>
            <person name="Martinet L."/>
            <person name="Maciejewska M."/>
            <person name="Anderssen S."/>
            <person name="Adam D."/>
            <person name="Tenconi E."/>
            <person name="Deflandre B."/>
            <person name="Arguelles-Arias A."/>
            <person name="Calusinska M."/>
            <person name="Copieters W."/>
            <person name="Karim L."/>
            <person name="Hanikenne M."/>
            <person name="Baurain D."/>
            <person name="van Wezel G."/>
            <person name="Smargiasso N."/>
            <person name="de Pauw E."/>
            <person name="Delfosse P."/>
            <person name="Rigali S."/>
        </authorList>
    </citation>
    <scope>NUCLEOTIDE SEQUENCE [LARGE SCALE GENOMIC DNA]</scope>
    <source>
        <strain evidence="2 3">MM109</strain>
    </source>
</reference>
<dbReference type="Proteomes" id="UP000244201">
    <property type="component" value="Chromosome"/>
</dbReference>
<dbReference type="RefSeq" id="WP_108153382.1">
    <property type="nucleotide sequence ID" value="NZ_CP026304.1"/>
</dbReference>